<name>A0A8J5XQ95_DIALT</name>
<keyword evidence="2" id="KW-0472">Membrane</keyword>
<keyword evidence="2" id="KW-1133">Transmembrane helix</keyword>
<evidence type="ECO:0000256" key="1">
    <source>
        <dbReference type="SAM" id="MobiDB-lite"/>
    </source>
</evidence>
<evidence type="ECO:0000256" key="2">
    <source>
        <dbReference type="SAM" id="Phobius"/>
    </source>
</evidence>
<feature type="transmembrane region" description="Helical" evidence="2">
    <location>
        <begin position="125"/>
        <end position="146"/>
    </location>
</feature>
<dbReference type="Proteomes" id="UP000751190">
    <property type="component" value="Unassembled WGS sequence"/>
</dbReference>
<evidence type="ECO:0000313" key="3">
    <source>
        <dbReference type="EMBL" id="KAG8469633.1"/>
    </source>
</evidence>
<protein>
    <submittedName>
        <fullName evidence="3">Uncharacterized protein</fullName>
    </submittedName>
</protein>
<dbReference type="OrthoDB" id="10503559at2759"/>
<dbReference type="EMBL" id="JAGTXO010000002">
    <property type="protein sequence ID" value="KAG8469633.1"/>
    <property type="molecule type" value="Genomic_DNA"/>
</dbReference>
<sequence>MSAAGPGEAGAEWAADGRALIANMGAVAPVAVLPVTDEARGDGTQSAGAHAPTATWVEVAPPGAPAEPAVAQPRGTGKLQRWVDGHSRYFDAMAILESFVAITSGILVWLGLWDLFTKHLLADTLAAKLTLVGVSLAALYGNRTLYDKQLIELRTRERARRMASVGSPAHAHEHAHAGPKPSERAQSDQLKVSGASLLLPVMGGDGSAQPEARARPDVRSASEERAALPMRRLYFDAPPLNVRALLRAMFALFANLSLWIGMYDAIDYHLLPALFSACVTCERPCAFVKASCIMLGLVGLYCTRALYGDVALKSANFQRMA</sequence>
<keyword evidence="2" id="KW-0812">Transmembrane</keyword>
<organism evidence="3 4">
    <name type="scientific">Diacronema lutheri</name>
    <name type="common">Unicellular marine alga</name>
    <name type="synonym">Monochrysis lutheri</name>
    <dbReference type="NCBI Taxonomy" id="2081491"/>
    <lineage>
        <taxon>Eukaryota</taxon>
        <taxon>Haptista</taxon>
        <taxon>Haptophyta</taxon>
        <taxon>Pavlovophyceae</taxon>
        <taxon>Pavlovales</taxon>
        <taxon>Pavlovaceae</taxon>
        <taxon>Diacronema</taxon>
    </lineage>
</organism>
<feature type="compositionally biased region" description="Basic and acidic residues" evidence="1">
    <location>
        <begin position="170"/>
        <end position="186"/>
    </location>
</feature>
<comment type="caution">
    <text evidence="3">The sequence shown here is derived from an EMBL/GenBank/DDBJ whole genome shotgun (WGS) entry which is preliminary data.</text>
</comment>
<feature type="transmembrane region" description="Helical" evidence="2">
    <location>
        <begin position="244"/>
        <end position="266"/>
    </location>
</feature>
<dbReference type="OMA" id="EHAHAGP"/>
<evidence type="ECO:0000313" key="4">
    <source>
        <dbReference type="Proteomes" id="UP000751190"/>
    </source>
</evidence>
<feature type="transmembrane region" description="Helical" evidence="2">
    <location>
        <begin position="89"/>
        <end position="113"/>
    </location>
</feature>
<feature type="transmembrane region" description="Helical" evidence="2">
    <location>
        <begin position="286"/>
        <end position="307"/>
    </location>
</feature>
<feature type="region of interest" description="Disordered" evidence="1">
    <location>
        <begin position="162"/>
        <end position="186"/>
    </location>
</feature>
<accession>A0A8J5XQ95</accession>
<reference evidence="3" key="1">
    <citation type="submission" date="2021-05" db="EMBL/GenBank/DDBJ databases">
        <title>The genome of the haptophyte Pavlova lutheri (Diacronema luteri, Pavlovales) - a model for lipid biosynthesis in eukaryotic algae.</title>
        <authorList>
            <person name="Hulatt C.J."/>
            <person name="Posewitz M.C."/>
        </authorList>
    </citation>
    <scope>NUCLEOTIDE SEQUENCE</scope>
    <source>
        <strain evidence="3">NIVA-4/92</strain>
    </source>
</reference>
<keyword evidence="4" id="KW-1185">Reference proteome</keyword>
<dbReference type="AlphaFoldDB" id="A0A8J5XQ95"/>
<proteinExistence type="predicted"/>
<gene>
    <name evidence="3" type="ORF">KFE25_006088</name>
</gene>